<organism evidence="2">
    <name type="scientific">Caulobacter sp. 602-2</name>
    <dbReference type="NCBI Taxonomy" id="2710887"/>
    <lineage>
        <taxon>Bacteria</taxon>
        <taxon>Pseudomonadati</taxon>
        <taxon>Pseudomonadota</taxon>
        <taxon>Alphaproteobacteria</taxon>
        <taxon>Caulobacterales</taxon>
        <taxon>Caulobacteraceae</taxon>
        <taxon>Caulobacter</taxon>
    </lineage>
</organism>
<proteinExistence type="predicted"/>
<dbReference type="RefSeq" id="WP_165256725.1">
    <property type="nucleotide sequence ID" value="NZ_JAAKGT010000002.1"/>
</dbReference>
<dbReference type="EMBL" id="JAAKGT010000002">
    <property type="protein sequence ID" value="NGM48960.1"/>
    <property type="molecule type" value="Genomic_DNA"/>
</dbReference>
<gene>
    <name evidence="2" type="ORF">G5B46_05010</name>
</gene>
<name>A0A6G4QTL2_9CAUL</name>
<comment type="caution">
    <text evidence="2">The sequence shown here is derived from an EMBL/GenBank/DDBJ whole genome shotgun (WGS) entry which is preliminary data.</text>
</comment>
<sequence>MNTTTDTTAQQGRPVSAPLRTEGRSRRTIWILFAVVALVVVAPLTGFTLVKQRQAAAVAEAYWSLAGTPCPTLAPAAFTAGSRKPMTFTFDEAVIQRRAGHMECTHRVYAQAAGRREAPVCDFSGPIALAVAVGGTRAFYAPPGSARVAVIDGKPVCVQRPWTDIGG</sequence>
<evidence type="ECO:0000313" key="2">
    <source>
        <dbReference type="EMBL" id="NGM48960.1"/>
    </source>
</evidence>
<evidence type="ECO:0000256" key="1">
    <source>
        <dbReference type="SAM" id="Phobius"/>
    </source>
</evidence>
<accession>A0A6G4QTL2</accession>
<dbReference type="AlphaFoldDB" id="A0A6G4QTL2"/>
<keyword evidence="1" id="KW-0812">Transmembrane</keyword>
<protein>
    <submittedName>
        <fullName evidence="2">Uncharacterized protein</fullName>
    </submittedName>
</protein>
<keyword evidence="1" id="KW-1133">Transmembrane helix</keyword>
<feature type="transmembrane region" description="Helical" evidence="1">
    <location>
        <begin position="29"/>
        <end position="50"/>
    </location>
</feature>
<keyword evidence="1" id="KW-0472">Membrane</keyword>
<reference evidence="2" key="1">
    <citation type="submission" date="2020-02" db="EMBL/GenBank/DDBJ databases">
        <authorList>
            <person name="Gao J."/>
            <person name="Sun J."/>
        </authorList>
    </citation>
    <scope>NUCLEOTIDE SEQUENCE</scope>
    <source>
        <strain evidence="2">602-2</strain>
    </source>
</reference>